<dbReference type="GO" id="GO:0006571">
    <property type="term" value="P:tyrosine biosynthetic process"/>
    <property type="evidence" value="ECO:0007669"/>
    <property type="project" value="UniProtKB-UniPathway"/>
</dbReference>
<dbReference type="SUPFAM" id="SSF55021">
    <property type="entry name" value="ACT-like"/>
    <property type="match status" value="1"/>
</dbReference>
<dbReference type="SUPFAM" id="SSF51735">
    <property type="entry name" value="NAD(P)-binding Rossmann-fold domains"/>
    <property type="match status" value="1"/>
</dbReference>
<dbReference type="InterPro" id="IPR050812">
    <property type="entry name" value="Preph/Arog_dehydrog"/>
</dbReference>
<dbReference type="Pfam" id="PF20463">
    <property type="entry name" value="PDH_C"/>
    <property type="match status" value="1"/>
</dbReference>
<dbReference type="PROSITE" id="PS51671">
    <property type="entry name" value="ACT"/>
    <property type="match status" value="1"/>
</dbReference>
<evidence type="ECO:0000259" key="11">
    <source>
        <dbReference type="PROSITE" id="PS51671"/>
    </source>
</evidence>
<keyword evidence="13" id="KW-1185">Reference proteome</keyword>
<dbReference type="InterPro" id="IPR003099">
    <property type="entry name" value="Prephen_DH"/>
</dbReference>
<accession>A0A2K2UCB0</accession>
<evidence type="ECO:0000256" key="3">
    <source>
        <dbReference type="ARBA" id="ARBA00012068"/>
    </source>
</evidence>
<dbReference type="PROSITE" id="PS51176">
    <property type="entry name" value="PDH_ADH"/>
    <property type="match status" value="1"/>
</dbReference>
<evidence type="ECO:0000256" key="8">
    <source>
        <dbReference type="ARBA" id="ARBA00023141"/>
    </source>
</evidence>
<comment type="pathway">
    <text evidence="1">Amino-acid biosynthesis; L-tyrosine biosynthesis; (4-hydroxyphenyl)pyruvate from prephenate (NAD(+) route): step 1/1.</text>
</comment>
<keyword evidence="6" id="KW-0560">Oxidoreductase</keyword>
<dbReference type="GO" id="GO:0004665">
    <property type="term" value="F:prephenate dehydrogenase (NADP+) activity"/>
    <property type="evidence" value="ECO:0007669"/>
    <property type="project" value="InterPro"/>
</dbReference>
<evidence type="ECO:0000256" key="5">
    <source>
        <dbReference type="ARBA" id="ARBA00022498"/>
    </source>
</evidence>
<dbReference type="Pfam" id="PF02153">
    <property type="entry name" value="PDH_N"/>
    <property type="match status" value="1"/>
</dbReference>
<dbReference type="Gene3D" id="1.10.3660.10">
    <property type="entry name" value="6-phosphogluconate dehydrogenase C-terminal like domain"/>
    <property type="match status" value="1"/>
</dbReference>
<dbReference type="SUPFAM" id="SSF48179">
    <property type="entry name" value="6-phosphogluconate dehydrogenase C-terminal domain-like"/>
    <property type="match status" value="1"/>
</dbReference>
<dbReference type="Gene3D" id="3.30.70.260">
    <property type="match status" value="1"/>
</dbReference>
<proteinExistence type="inferred from homology"/>
<dbReference type="Gene3D" id="3.40.50.720">
    <property type="entry name" value="NAD(P)-binding Rossmann-like Domain"/>
    <property type="match status" value="1"/>
</dbReference>
<keyword evidence="7" id="KW-0520">NAD</keyword>
<feature type="domain" description="ACT" evidence="11">
    <location>
        <begin position="312"/>
        <end position="385"/>
    </location>
</feature>
<dbReference type="FunFam" id="3.40.50.720:FF:000208">
    <property type="entry name" value="Prephenate dehydrogenase"/>
    <property type="match status" value="1"/>
</dbReference>
<dbReference type="InterPro" id="IPR002912">
    <property type="entry name" value="ACT_dom"/>
</dbReference>
<feature type="domain" description="Prephenate/arogenate dehydrogenase" evidence="10">
    <location>
        <begin position="15"/>
        <end position="307"/>
    </location>
</feature>
<dbReference type="AlphaFoldDB" id="A0A2K2UCB0"/>
<reference evidence="13" key="1">
    <citation type="submission" date="2018-01" db="EMBL/GenBank/DDBJ databases">
        <title>Rubneribacter badeniensis gen. nov., sp. nov., and Colonibacter rubneri, gen. nov., sp. nov., WGS of new members of the Eggerthellaceae.</title>
        <authorList>
            <person name="Danylec N."/>
            <person name="Stoll D.A."/>
            <person name="Doetsch A."/>
            <person name="Kulling S.E."/>
            <person name="Huch M."/>
        </authorList>
    </citation>
    <scope>NUCLEOTIDE SEQUENCE [LARGE SCALE GENOMIC DNA]</scope>
    <source>
        <strain evidence="13">ResAG-96</strain>
    </source>
</reference>
<dbReference type="EMBL" id="PPEK01000005">
    <property type="protein sequence ID" value="PNV67872.1"/>
    <property type="molecule type" value="Genomic_DNA"/>
</dbReference>
<dbReference type="InterPro" id="IPR045865">
    <property type="entry name" value="ACT-like_dom_sf"/>
</dbReference>
<gene>
    <name evidence="12" type="ORF">C2L71_06160</name>
</gene>
<dbReference type="EC" id="1.3.1.12" evidence="3"/>
<dbReference type="GO" id="GO:0070403">
    <property type="term" value="F:NAD+ binding"/>
    <property type="evidence" value="ECO:0007669"/>
    <property type="project" value="InterPro"/>
</dbReference>
<dbReference type="Proteomes" id="UP000236197">
    <property type="component" value="Unassembled WGS sequence"/>
</dbReference>
<comment type="caution">
    <text evidence="12">The sequence shown here is derived from an EMBL/GenBank/DDBJ whole genome shotgun (WGS) entry which is preliminary data.</text>
</comment>
<dbReference type="OrthoDB" id="9802008at2"/>
<dbReference type="InterPro" id="IPR008927">
    <property type="entry name" value="6-PGluconate_DH-like_C_sf"/>
</dbReference>
<evidence type="ECO:0000313" key="12">
    <source>
        <dbReference type="EMBL" id="PNV67872.1"/>
    </source>
</evidence>
<comment type="similarity">
    <text evidence="2">Belongs to the prephenate/arogenate dehydrogenase family.</text>
</comment>
<evidence type="ECO:0000256" key="1">
    <source>
        <dbReference type="ARBA" id="ARBA00005067"/>
    </source>
</evidence>
<evidence type="ECO:0000256" key="4">
    <source>
        <dbReference type="ARBA" id="ARBA00016891"/>
    </source>
</evidence>
<dbReference type="PANTHER" id="PTHR21363">
    <property type="entry name" value="PREPHENATE DEHYDROGENASE"/>
    <property type="match status" value="1"/>
</dbReference>
<evidence type="ECO:0000256" key="9">
    <source>
        <dbReference type="ARBA" id="ARBA00049260"/>
    </source>
</evidence>
<dbReference type="PANTHER" id="PTHR21363:SF0">
    <property type="entry name" value="PREPHENATE DEHYDROGENASE [NADP(+)]"/>
    <property type="match status" value="1"/>
</dbReference>
<evidence type="ECO:0000313" key="13">
    <source>
        <dbReference type="Proteomes" id="UP000236197"/>
    </source>
</evidence>
<evidence type="ECO:0000256" key="2">
    <source>
        <dbReference type="ARBA" id="ARBA00007964"/>
    </source>
</evidence>
<name>A0A2K2UCB0_9ACTN</name>
<dbReference type="InterPro" id="IPR046826">
    <property type="entry name" value="PDH_N"/>
</dbReference>
<evidence type="ECO:0000256" key="6">
    <source>
        <dbReference type="ARBA" id="ARBA00023002"/>
    </source>
</evidence>
<dbReference type="InterPro" id="IPR046825">
    <property type="entry name" value="PDH_C"/>
</dbReference>
<evidence type="ECO:0000259" key="10">
    <source>
        <dbReference type="PROSITE" id="PS51176"/>
    </source>
</evidence>
<evidence type="ECO:0000256" key="7">
    <source>
        <dbReference type="ARBA" id="ARBA00023027"/>
    </source>
</evidence>
<keyword evidence="8" id="KW-0057">Aromatic amino acid biosynthesis</keyword>
<keyword evidence="8" id="KW-0028">Amino-acid biosynthesis</keyword>
<protein>
    <recommendedName>
        <fullName evidence="4">Prephenate dehydrogenase</fullName>
        <ecNumber evidence="3">1.3.1.12</ecNumber>
    </recommendedName>
</protein>
<comment type="catalytic activity">
    <reaction evidence="9">
        <text>prephenate + NAD(+) = 3-(4-hydroxyphenyl)pyruvate + CO2 + NADH</text>
        <dbReference type="Rhea" id="RHEA:13869"/>
        <dbReference type="ChEBI" id="CHEBI:16526"/>
        <dbReference type="ChEBI" id="CHEBI:29934"/>
        <dbReference type="ChEBI" id="CHEBI:36242"/>
        <dbReference type="ChEBI" id="CHEBI:57540"/>
        <dbReference type="ChEBI" id="CHEBI:57945"/>
        <dbReference type="EC" id="1.3.1.12"/>
    </reaction>
</comment>
<organism evidence="12 13">
    <name type="scientific">Enteroscipio rubneri</name>
    <dbReference type="NCBI Taxonomy" id="2070686"/>
    <lineage>
        <taxon>Bacteria</taxon>
        <taxon>Bacillati</taxon>
        <taxon>Actinomycetota</taxon>
        <taxon>Coriobacteriia</taxon>
        <taxon>Eggerthellales</taxon>
        <taxon>Eggerthellaceae</taxon>
        <taxon>Enteroscipio</taxon>
    </lineage>
</organism>
<sequence length="391" mass="41464">MAYKQSAQTDRTGFERIAVVGFGLVGASFAAAVRSVHPGTKMLAVDVDARTLQEAVQRGWATEGALPDDPVFERFVREGCDLVVLAAPVDAVEGHLKRLAAWDFCGIVTDTASTKARISEAAARILPHPEHFVPGHPMAGSEKNGIDGARPDLFKGAHWILCPDANTPAEHFPRLHELVTSLGARVIALPREDHDAAVAVVSHVPHIMASSLMHLASRHADDQQALMRLAAGGFKDSTRIAAGSPELWCGIAFDNREALGEGLAEMQGIIGSFADALASDDRAALTALLAEAAEARRALPAAWVPSTERLLEVRIPMEDRPGVVAEVTTVTSSAGCNIQSIEIDHVTEDSAVLSLVLTDEGDVGRLSAQLINAGFSVSFSPLTAKEHTHVA</sequence>
<dbReference type="UniPathway" id="UPA00122">
    <property type="reaction ID" value="UER00961"/>
</dbReference>
<dbReference type="InterPro" id="IPR036291">
    <property type="entry name" value="NAD(P)-bd_dom_sf"/>
</dbReference>
<dbReference type="GO" id="GO:0008977">
    <property type="term" value="F:prephenate dehydrogenase (NAD+) activity"/>
    <property type="evidence" value="ECO:0007669"/>
    <property type="project" value="UniProtKB-EC"/>
</dbReference>
<keyword evidence="5" id="KW-0827">Tyrosine biosynthesis</keyword>